<sequence>MADIENGRCHPERAPFNSPPLVQHGKIILQAHHIGWIVCSALTLISIGVSFWLIDKHLRNYTSKYEQRYIVRILFMVPLYAVVSTASYFFWNHSTPLLLIRDCYESTVLTAFFYLLLLYISPDVNEQKEIFRKNGLSRQNDKERRRRGEPLQKWVMPLGFVRKKPEDGLYFLQLMKWGVLQYCVVRPGTTLAAVILDYVGLYCEDSWSLGWGHIYITLVVSVSVSVAMYCLIQVYMVVKVELKPHSPLLKLFAIKAVVFLTFWQATGLSLLTLFGLVKNTPYMTANNINIGIGALLETFEMALFACLHIRAFSYKPYVTDDTRTYPTPRWRSLGHAMNFKETGREIWHGWVYMLRKSRGHEVDAQARREAVLEDVFGRSRFTIARDANGSTAGKGHGSEKDVSVNVHVEKEVRVDDERLWLGAGDDYVYGIGYQARRQKEPSEGLELQIERELALRGYALRGEESGAYSPIVDAEAMPVPGHQRVQSWWRRIYNRLSQTGAEPELDRTSSRHRKHRTSSRRQSREVLGEVGASRLLADVREDDYNDPPPPSAIRTYRETKSKKPPKRKAPPPMQPPLLSASFGDIPSPLSSPEMRDGSRLIIPQSPPNHDSALHPDSPGHLPPPPLSPSVQSVHVDSFLERAFAGSVGHDSSAEVMSAGPSSSQSHQHRIALGSVPRVSTAVKVLPQTPVIVHPSTTRPMSPLVPVSPPPALPARNPLRAQAVSPQRTPDVQDPFASPRSPPPVASPQRNVPSTWAEDPPRGRRPSHRRDSAQYLPEPEASSPTQYSPSPFSPVQQSPTSSARLHRNSVGYSRGTRRNSGPPPQQPQYTPMNRFTPTRDRIVLPTPLATSSSGSQGNAASPPRQTFSPSRYTPPGLASSPSSTYRRSSAPYSPPYPPTAK</sequence>
<protein>
    <submittedName>
        <fullName evidence="7">Transporter</fullName>
    </submittedName>
</protein>
<feature type="region of interest" description="Disordered" evidence="5">
    <location>
        <begin position="650"/>
        <end position="669"/>
    </location>
</feature>
<evidence type="ECO:0000256" key="6">
    <source>
        <dbReference type="SAM" id="Phobius"/>
    </source>
</evidence>
<dbReference type="GO" id="GO:0016020">
    <property type="term" value="C:membrane"/>
    <property type="evidence" value="ECO:0007669"/>
    <property type="project" value="UniProtKB-SubCell"/>
</dbReference>
<feature type="compositionally biased region" description="Pro residues" evidence="5">
    <location>
        <begin position="891"/>
        <end position="900"/>
    </location>
</feature>
<evidence type="ECO:0000313" key="7">
    <source>
        <dbReference type="EMBL" id="PIL25191.1"/>
    </source>
</evidence>
<dbReference type="Proteomes" id="UP000230002">
    <property type="component" value="Unassembled WGS sequence"/>
</dbReference>
<feature type="compositionally biased region" description="Low complexity" evidence="5">
    <location>
        <begin position="785"/>
        <end position="801"/>
    </location>
</feature>
<accession>A0A2G8RUK7</accession>
<name>A0A2G8RUK7_9APHY</name>
<keyword evidence="2 6" id="KW-0812">Transmembrane</keyword>
<comment type="subcellular location">
    <subcellularLocation>
        <location evidence="1">Membrane</location>
        <topology evidence="1">Multi-pass membrane protein</topology>
    </subcellularLocation>
</comment>
<feature type="compositionally biased region" description="Polar residues" evidence="5">
    <location>
        <begin position="847"/>
        <end position="870"/>
    </location>
</feature>
<keyword evidence="4 6" id="KW-0472">Membrane</keyword>
<evidence type="ECO:0000256" key="3">
    <source>
        <dbReference type="ARBA" id="ARBA00022989"/>
    </source>
</evidence>
<dbReference type="STRING" id="1077348.A0A2G8RUK7"/>
<feature type="compositionally biased region" description="Low complexity" evidence="5">
    <location>
        <begin position="877"/>
        <end position="890"/>
    </location>
</feature>
<evidence type="ECO:0000256" key="2">
    <source>
        <dbReference type="ARBA" id="ARBA00022692"/>
    </source>
</evidence>
<evidence type="ECO:0000313" key="8">
    <source>
        <dbReference type="Proteomes" id="UP000230002"/>
    </source>
</evidence>
<feature type="region of interest" description="Disordered" evidence="5">
    <location>
        <begin position="692"/>
        <end position="900"/>
    </location>
</feature>
<feature type="transmembrane region" description="Helical" evidence="6">
    <location>
        <begin position="34"/>
        <end position="54"/>
    </location>
</feature>
<dbReference type="InterPro" id="IPR005178">
    <property type="entry name" value="Ostalpha/TMEM184C"/>
</dbReference>
<reference evidence="7 8" key="1">
    <citation type="journal article" date="2015" name="Sci. Rep.">
        <title>Chromosome-level genome map provides insights into diverse defense mechanisms in the medicinal fungus Ganoderma sinense.</title>
        <authorList>
            <person name="Zhu Y."/>
            <person name="Xu J."/>
            <person name="Sun C."/>
            <person name="Zhou S."/>
            <person name="Xu H."/>
            <person name="Nelson D.R."/>
            <person name="Qian J."/>
            <person name="Song J."/>
            <person name="Luo H."/>
            <person name="Xiang L."/>
            <person name="Li Y."/>
            <person name="Xu Z."/>
            <person name="Ji A."/>
            <person name="Wang L."/>
            <person name="Lu S."/>
            <person name="Hayward A."/>
            <person name="Sun W."/>
            <person name="Li X."/>
            <person name="Schwartz D.C."/>
            <person name="Wang Y."/>
            <person name="Chen S."/>
        </authorList>
    </citation>
    <scope>NUCLEOTIDE SEQUENCE [LARGE SCALE GENOMIC DNA]</scope>
    <source>
        <strain evidence="7 8">ZZ0214-1</strain>
    </source>
</reference>
<organism evidence="7 8">
    <name type="scientific">Ganoderma sinense ZZ0214-1</name>
    <dbReference type="NCBI Taxonomy" id="1077348"/>
    <lineage>
        <taxon>Eukaryota</taxon>
        <taxon>Fungi</taxon>
        <taxon>Dikarya</taxon>
        <taxon>Basidiomycota</taxon>
        <taxon>Agaricomycotina</taxon>
        <taxon>Agaricomycetes</taxon>
        <taxon>Polyporales</taxon>
        <taxon>Polyporaceae</taxon>
        <taxon>Ganoderma</taxon>
    </lineage>
</organism>
<comment type="caution">
    <text evidence="7">The sequence shown here is derived from an EMBL/GenBank/DDBJ whole genome shotgun (WGS) entry which is preliminary data.</text>
</comment>
<dbReference type="SMART" id="SM01417">
    <property type="entry name" value="Solute_trans_a"/>
    <property type="match status" value="1"/>
</dbReference>
<dbReference type="OrthoDB" id="5348404at2759"/>
<evidence type="ECO:0000256" key="4">
    <source>
        <dbReference type="ARBA" id="ARBA00023136"/>
    </source>
</evidence>
<evidence type="ECO:0000256" key="5">
    <source>
        <dbReference type="SAM" id="MobiDB-lite"/>
    </source>
</evidence>
<feature type="compositionally biased region" description="Basic residues" evidence="5">
    <location>
        <begin position="510"/>
        <end position="521"/>
    </location>
</feature>
<feature type="transmembrane region" description="Helical" evidence="6">
    <location>
        <begin position="69"/>
        <end position="91"/>
    </location>
</feature>
<feature type="transmembrane region" description="Helical" evidence="6">
    <location>
        <begin position="214"/>
        <end position="236"/>
    </location>
</feature>
<feature type="compositionally biased region" description="Polar residues" evidence="5">
    <location>
        <begin position="826"/>
        <end position="835"/>
    </location>
</feature>
<dbReference type="PANTHER" id="PTHR23423">
    <property type="entry name" value="ORGANIC SOLUTE TRANSPORTER-RELATED"/>
    <property type="match status" value="1"/>
</dbReference>
<proteinExistence type="predicted"/>
<dbReference type="AlphaFoldDB" id="A0A2G8RUK7"/>
<keyword evidence="8" id="KW-1185">Reference proteome</keyword>
<feature type="region of interest" description="Disordered" evidence="5">
    <location>
        <begin position="500"/>
        <end position="631"/>
    </location>
</feature>
<keyword evidence="3 6" id="KW-1133">Transmembrane helix</keyword>
<dbReference type="Pfam" id="PF03619">
    <property type="entry name" value="Solute_trans_a"/>
    <property type="match status" value="1"/>
</dbReference>
<dbReference type="EMBL" id="AYKW01000056">
    <property type="protein sequence ID" value="PIL25191.1"/>
    <property type="molecule type" value="Genomic_DNA"/>
</dbReference>
<evidence type="ECO:0000256" key="1">
    <source>
        <dbReference type="ARBA" id="ARBA00004141"/>
    </source>
</evidence>
<feature type="transmembrane region" description="Helical" evidence="6">
    <location>
        <begin position="248"/>
        <end position="276"/>
    </location>
</feature>
<gene>
    <name evidence="7" type="ORF">GSI_13080</name>
</gene>